<name>A0A7X0RGF2_9ACTN</name>
<dbReference type="SUPFAM" id="SSF54593">
    <property type="entry name" value="Glyoxalase/Bleomycin resistance protein/Dihydroxybiphenyl dioxygenase"/>
    <property type="match status" value="2"/>
</dbReference>
<accession>A0A7X0RGF2</accession>
<dbReference type="InterPro" id="IPR037523">
    <property type="entry name" value="VOC_core"/>
</dbReference>
<comment type="caution">
    <text evidence="2">The sequence shown here is derived from an EMBL/GenBank/DDBJ whole genome shotgun (WGS) entry which is preliminary data.</text>
</comment>
<dbReference type="AlphaFoldDB" id="A0A7X0RGF2"/>
<feature type="domain" description="VOC" evidence="1">
    <location>
        <begin position="11"/>
        <end position="128"/>
    </location>
</feature>
<dbReference type="PANTHER" id="PTHR33993:SF14">
    <property type="entry name" value="GB|AAF24581.1"/>
    <property type="match status" value="1"/>
</dbReference>
<dbReference type="PANTHER" id="PTHR33993">
    <property type="entry name" value="GLYOXALASE-RELATED"/>
    <property type="match status" value="1"/>
</dbReference>
<dbReference type="PROSITE" id="PS51819">
    <property type="entry name" value="VOC"/>
    <property type="match status" value="2"/>
</dbReference>
<protein>
    <submittedName>
        <fullName evidence="2">VOC family protein</fullName>
    </submittedName>
</protein>
<evidence type="ECO:0000313" key="3">
    <source>
        <dbReference type="Proteomes" id="UP000523955"/>
    </source>
</evidence>
<dbReference type="Pfam" id="PF00903">
    <property type="entry name" value="Glyoxalase"/>
    <property type="match status" value="2"/>
</dbReference>
<evidence type="ECO:0000259" key="1">
    <source>
        <dbReference type="PROSITE" id="PS51819"/>
    </source>
</evidence>
<evidence type="ECO:0000313" key="2">
    <source>
        <dbReference type="EMBL" id="MBB6627834.1"/>
    </source>
</evidence>
<gene>
    <name evidence="2" type="ORF">H5V45_10950</name>
</gene>
<dbReference type="CDD" id="cd07247">
    <property type="entry name" value="SgaA_N_like"/>
    <property type="match status" value="1"/>
</dbReference>
<feature type="domain" description="VOC" evidence="1">
    <location>
        <begin position="142"/>
        <end position="255"/>
    </location>
</feature>
<sequence>MPKIESYAQGTPSYVELQTPDQEAAKAFYGALFGWSSEDAPLDDEGHYYVRATLEGDVVAGLAGQMPQLAGHPAFWGVYLAVDDVDAAAAKVAGAGGSVEAGPFDVGPHGRMVAIKDPTDARVNLWQAYAHIGTGRANEPGTPIWNELVTPDVAAATAFYTEVLGVGWEEMPMEGGSYTCLSVGGRTVGGATAPMMEGIPPHWNVYFNVASCDETVAQAQELGGKMLAPAFDVPGVGRMAFLADPQGAMFALMENPSDES</sequence>
<dbReference type="Gene3D" id="3.10.180.10">
    <property type="entry name" value="2,3-Dihydroxybiphenyl 1,2-Dioxygenase, domain 1"/>
    <property type="match status" value="2"/>
</dbReference>
<organism evidence="2 3">
    <name type="scientific">Nocardioides luti</name>
    <dbReference type="NCBI Taxonomy" id="2761101"/>
    <lineage>
        <taxon>Bacteria</taxon>
        <taxon>Bacillati</taxon>
        <taxon>Actinomycetota</taxon>
        <taxon>Actinomycetes</taxon>
        <taxon>Propionibacteriales</taxon>
        <taxon>Nocardioidaceae</taxon>
        <taxon>Nocardioides</taxon>
    </lineage>
</organism>
<proteinExistence type="predicted"/>
<dbReference type="InterPro" id="IPR052164">
    <property type="entry name" value="Anthracycline_SecMetBiosynth"/>
</dbReference>
<dbReference type="RefSeq" id="WP_185252951.1">
    <property type="nucleotide sequence ID" value="NZ_JACKXE010000001.1"/>
</dbReference>
<dbReference type="InterPro" id="IPR004360">
    <property type="entry name" value="Glyas_Fos-R_dOase_dom"/>
</dbReference>
<dbReference type="Proteomes" id="UP000523955">
    <property type="component" value="Unassembled WGS sequence"/>
</dbReference>
<keyword evidence="3" id="KW-1185">Reference proteome</keyword>
<reference evidence="2 3" key="1">
    <citation type="submission" date="2020-08" db="EMBL/GenBank/DDBJ databases">
        <authorList>
            <person name="Seo M.-J."/>
        </authorList>
    </citation>
    <scope>NUCLEOTIDE SEQUENCE [LARGE SCALE GENOMIC DNA]</scope>
    <source>
        <strain evidence="2 3">KIGAM211</strain>
    </source>
</reference>
<dbReference type="InterPro" id="IPR029068">
    <property type="entry name" value="Glyas_Bleomycin-R_OHBP_Dase"/>
</dbReference>
<dbReference type="EMBL" id="JACKXE010000001">
    <property type="protein sequence ID" value="MBB6627834.1"/>
    <property type="molecule type" value="Genomic_DNA"/>
</dbReference>